<dbReference type="AlphaFoldDB" id="A0A1Q9LKC8"/>
<keyword evidence="1" id="KW-0732">Signal</keyword>
<accession>A0A1Q9LKC8</accession>
<feature type="chain" id="PRO_5038455400" evidence="1">
    <location>
        <begin position="29"/>
        <end position="114"/>
    </location>
</feature>
<dbReference type="Proteomes" id="UP000186040">
    <property type="component" value="Unassembled WGS sequence"/>
</dbReference>
<organism evidence="2 3">
    <name type="scientific">Actinokineospora bangkokensis</name>
    <dbReference type="NCBI Taxonomy" id="1193682"/>
    <lineage>
        <taxon>Bacteria</taxon>
        <taxon>Bacillati</taxon>
        <taxon>Actinomycetota</taxon>
        <taxon>Actinomycetes</taxon>
        <taxon>Pseudonocardiales</taxon>
        <taxon>Pseudonocardiaceae</taxon>
        <taxon>Actinokineospora</taxon>
    </lineage>
</organism>
<name>A0A1Q9LKC8_9PSEU</name>
<keyword evidence="3" id="KW-1185">Reference proteome</keyword>
<evidence type="ECO:0000313" key="2">
    <source>
        <dbReference type="EMBL" id="OLR92439.1"/>
    </source>
</evidence>
<comment type="caution">
    <text evidence="2">The sequence shown here is derived from an EMBL/GenBank/DDBJ whole genome shotgun (WGS) entry which is preliminary data.</text>
</comment>
<gene>
    <name evidence="2" type="ORF">BJP25_20370</name>
</gene>
<evidence type="ECO:0000313" key="3">
    <source>
        <dbReference type="Proteomes" id="UP000186040"/>
    </source>
</evidence>
<proteinExistence type="predicted"/>
<feature type="signal peptide" evidence="1">
    <location>
        <begin position="1"/>
        <end position="28"/>
    </location>
</feature>
<reference evidence="2 3" key="1">
    <citation type="submission" date="2016-10" db="EMBL/GenBank/DDBJ databases">
        <title>The Draft Genome Sequence of Actinokineospora bangkokensis 44EHWT reveals the biosynthetic pathway of antifungal compounds Thailandins with unusual extender unit butylmalonyl-CoA.</title>
        <authorList>
            <person name="Greule A."/>
            <person name="Intra B."/>
            <person name="Flemming S."/>
            <person name="Rommel M.G."/>
            <person name="Panbangred W."/>
            <person name="Bechthold A."/>
        </authorList>
    </citation>
    <scope>NUCLEOTIDE SEQUENCE [LARGE SCALE GENOMIC DNA]</scope>
    <source>
        <strain evidence="2 3">44EHW</strain>
    </source>
</reference>
<sequence>MPSSRSRFLAPLALAALLPIGLAAPASAAAERGYDCLVAQVSSSLFTAQYCQPRGGAPTSGVVTGSFTVTALVFDGRPGTAACEAPVPLTGVSAVATEDAQGTQVVALKCVRTS</sequence>
<protein>
    <submittedName>
        <fullName evidence="2">Uncharacterized protein</fullName>
    </submittedName>
</protein>
<evidence type="ECO:0000256" key="1">
    <source>
        <dbReference type="SAM" id="SignalP"/>
    </source>
</evidence>
<dbReference type="EMBL" id="MKQR01000016">
    <property type="protein sequence ID" value="OLR92439.1"/>
    <property type="molecule type" value="Genomic_DNA"/>
</dbReference>
<dbReference type="RefSeq" id="WP_075975582.1">
    <property type="nucleotide sequence ID" value="NZ_MKQR01000016.1"/>
</dbReference>